<dbReference type="AlphaFoldDB" id="A0A450WBZ2"/>
<organism evidence="1">
    <name type="scientific">Candidatus Kentrum sp. LFY</name>
    <dbReference type="NCBI Taxonomy" id="2126342"/>
    <lineage>
        <taxon>Bacteria</taxon>
        <taxon>Pseudomonadati</taxon>
        <taxon>Pseudomonadota</taxon>
        <taxon>Gammaproteobacteria</taxon>
        <taxon>Candidatus Kentrum</taxon>
    </lineage>
</organism>
<dbReference type="NCBIfam" id="NF041591">
    <property type="entry name" value="CxxC_VVA0879"/>
    <property type="match status" value="1"/>
</dbReference>
<accession>A0A450WBZ2</accession>
<proteinExistence type="predicted"/>
<sequence length="104" mass="12275">MRKQRKTKEMTPLEWTRMGTDLFGKDQKKWKFICPRCGRIQSPKDFNAHKDKGAKPEDAYRRCIGNFETENPCNFTTDQLMTTAPVTIKDGRKRVRIFDFATRN</sequence>
<name>A0A450WBZ2_9GAMM</name>
<evidence type="ECO:0000313" key="1">
    <source>
        <dbReference type="EMBL" id="VFK14569.1"/>
    </source>
</evidence>
<dbReference type="EMBL" id="CAADFN010000009">
    <property type="protein sequence ID" value="VFK14569.1"/>
    <property type="molecule type" value="Genomic_DNA"/>
</dbReference>
<dbReference type="InterPro" id="IPR048166">
    <property type="entry name" value="VVA0879-like"/>
</dbReference>
<reference evidence="1" key="1">
    <citation type="submission" date="2019-02" db="EMBL/GenBank/DDBJ databases">
        <authorList>
            <person name="Gruber-Vodicka R. H."/>
            <person name="Seah K. B. B."/>
        </authorList>
    </citation>
    <scope>NUCLEOTIDE SEQUENCE</scope>
    <source>
        <strain evidence="1">BECK_BY7</strain>
    </source>
</reference>
<protein>
    <submittedName>
        <fullName evidence="1">Uncharacterized protein</fullName>
    </submittedName>
</protein>
<gene>
    <name evidence="1" type="ORF">BECKLFY1418C_GA0070996_100935</name>
</gene>